<gene>
    <name evidence="2" type="ORF">HRI_001894000</name>
</gene>
<dbReference type="PANTHER" id="PTHR46701">
    <property type="entry name" value="GLYCOSYLTRANSFERASE-LIKE KOBITO 1"/>
    <property type="match status" value="1"/>
</dbReference>
<dbReference type="OrthoDB" id="433309at2759"/>
<dbReference type="EMBL" id="BSYR01000019">
    <property type="protein sequence ID" value="GMI82247.1"/>
    <property type="molecule type" value="Genomic_DNA"/>
</dbReference>
<accession>A0A9W7LY68</accession>
<dbReference type="PANTHER" id="PTHR46701:SF6">
    <property type="entry name" value="GLYCOSYLTRANSFERASE FAMILY 92 PROTEIN"/>
    <property type="match status" value="1"/>
</dbReference>
<dbReference type="GO" id="GO:0009737">
    <property type="term" value="P:response to abscisic acid"/>
    <property type="evidence" value="ECO:0007669"/>
    <property type="project" value="InterPro"/>
</dbReference>
<dbReference type="GO" id="GO:0030244">
    <property type="term" value="P:cellulose biosynthetic process"/>
    <property type="evidence" value="ECO:0007669"/>
    <property type="project" value="InterPro"/>
</dbReference>
<dbReference type="AlphaFoldDB" id="A0A9W7LY68"/>
<name>A0A9W7LY68_HIBTR</name>
<keyword evidence="3" id="KW-1185">Reference proteome</keyword>
<evidence type="ECO:0000256" key="1">
    <source>
        <dbReference type="SAM" id="MobiDB-lite"/>
    </source>
</evidence>
<evidence type="ECO:0000313" key="2">
    <source>
        <dbReference type="EMBL" id="GMI82247.1"/>
    </source>
</evidence>
<dbReference type="Proteomes" id="UP001165190">
    <property type="component" value="Unassembled WGS sequence"/>
</dbReference>
<protein>
    <submittedName>
        <fullName evidence="2">Uncharacterized protein</fullName>
    </submittedName>
</protein>
<organism evidence="2 3">
    <name type="scientific">Hibiscus trionum</name>
    <name type="common">Flower of an hour</name>
    <dbReference type="NCBI Taxonomy" id="183268"/>
    <lineage>
        <taxon>Eukaryota</taxon>
        <taxon>Viridiplantae</taxon>
        <taxon>Streptophyta</taxon>
        <taxon>Embryophyta</taxon>
        <taxon>Tracheophyta</taxon>
        <taxon>Spermatophyta</taxon>
        <taxon>Magnoliopsida</taxon>
        <taxon>eudicotyledons</taxon>
        <taxon>Gunneridae</taxon>
        <taxon>Pentapetalae</taxon>
        <taxon>rosids</taxon>
        <taxon>malvids</taxon>
        <taxon>Malvales</taxon>
        <taxon>Malvaceae</taxon>
        <taxon>Malvoideae</taxon>
        <taxon>Hibiscus</taxon>
    </lineage>
</organism>
<comment type="caution">
    <text evidence="2">The sequence shown here is derived from an EMBL/GenBank/DDBJ whole genome shotgun (WGS) entry which is preliminary data.</text>
</comment>
<proteinExistence type="predicted"/>
<sequence length="106" mass="11635">MNTRIYSPMAIIQGLRESGVFNSVVQSAQTILSQDKLSSVESSNSSSIIDKHMVFSARKIGIKESQATARRILEINDKFSGDPAIPPLSPPVPDDLSLEYNERLNS</sequence>
<feature type="compositionally biased region" description="Pro residues" evidence="1">
    <location>
        <begin position="84"/>
        <end position="93"/>
    </location>
</feature>
<dbReference type="InterPro" id="IPR044224">
    <property type="entry name" value="KOBITO1-like"/>
</dbReference>
<reference evidence="2" key="1">
    <citation type="submission" date="2023-05" db="EMBL/GenBank/DDBJ databases">
        <title>Genome and transcriptome analyses reveal genes involved in the formation of fine ridges on petal epidermal cells in Hibiscus trionum.</title>
        <authorList>
            <person name="Koshimizu S."/>
            <person name="Masuda S."/>
            <person name="Ishii T."/>
            <person name="Shirasu K."/>
            <person name="Hoshino A."/>
            <person name="Arita M."/>
        </authorList>
    </citation>
    <scope>NUCLEOTIDE SEQUENCE</scope>
    <source>
        <strain evidence="2">Hamamatsu line</strain>
    </source>
</reference>
<feature type="region of interest" description="Disordered" evidence="1">
    <location>
        <begin position="78"/>
        <end position="106"/>
    </location>
</feature>
<evidence type="ECO:0000313" key="3">
    <source>
        <dbReference type="Proteomes" id="UP001165190"/>
    </source>
</evidence>